<organism evidence="2 3">
    <name type="scientific">Mycena albidolilacea</name>
    <dbReference type="NCBI Taxonomy" id="1033008"/>
    <lineage>
        <taxon>Eukaryota</taxon>
        <taxon>Fungi</taxon>
        <taxon>Dikarya</taxon>
        <taxon>Basidiomycota</taxon>
        <taxon>Agaricomycotina</taxon>
        <taxon>Agaricomycetes</taxon>
        <taxon>Agaricomycetidae</taxon>
        <taxon>Agaricales</taxon>
        <taxon>Marasmiineae</taxon>
        <taxon>Mycenaceae</taxon>
        <taxon>Mycena</taxon>
    </lineage>
</organism>
<name>A0AAD6ZGE1_9AGAR</name>
<feature type="compositionally biased region" description="Acidic residues" evidence="1">
    <location>
        <begin position="1"/>
        <end position="17"/>
    </location>
</feature>
<reference evidence="2" key="1">
    <citation type="submission" date="2023-03" db="EMBL/GenBank/DDBJ databases">
        <title>Massive genome expansion in bonnet fungi (Mycena s.s.) driven by repeated elements and novel gene families across ecological guilds.</title>
        <authorList>
            <consortium name="Lawrence Berkeley National Laboratory"/>
            <person name="Harder C.B."/>
            <person name="Miyauchi S."/>
            <person name="Viragh M."/>
            <person name="Kuo A."/>
            <person name="Thoen E."/>
            <person name="Andreopoulos B."/>
            <person name="Lu D."/>
            <person name="Skrede I."/>
            <person name="Drula E."/>
            <person name="Henrissat B."/>
            <person name="Morin E."/>
            <person name="Kohler A."/>
            <person name="Barry K."/>
            <person name="LaButti K."/>
            <person name="Morin E."/>
            <person name="Salamov A."/>
            <person name="Lipzen A."/>
            <person name="Mereny Z."/>
            <person name="Hegedus B."/>
            <person name="Baldrian P."/>
            <person name="Stursova M."/>
            <person name="Weitz H."/>
            <person name="Taylor A."/>
            <person name="Grigoriev I.V."/>
            <person name="Nagy L.G."/>
            <person name="Martin F."/>
            <person name="Kauserud H."/>
        </authorList>
    </citation>
    <scope>NUCLEOTIDE SEQUENCE</scope>
    <source>
        <strain evidence="2">CBHHK002</strain>
    </source>
</reference>
<evidence type="ECO:0000313" key="3">
    <source>
        <dbReference type="Proteomes" id="UP001218218"/>
    </source>
</evidence>
<dbReference type="AlphaFoldDB" id="A0AAD6ZGE1"/>
<dbReference type="Proteomes" id="UP001218218">
    <property type="component" value="Unassembled WGS sequence"/>
</dbReference>
<keyword evidence="3" id="KW-1185">Reference proteome</keyword>
<dbReference type="EMBL" id="JARIHO010000051">
    <property type="protein sequence ID" value="KAJ7321245.1"/>
    <property type="molecule type" value="Genomic_DNA"/>
</dbReference>
<accession>A0AAD6ZGE1</accession>
<evidence type="ECO:0000256" key="1">
    <source>
        <dbReference type="SAM" id="MobiDB-lite"/>
    </source>
</evidence>
<feature type="region of interest" description="Disordered" evidence="1">
    <location>
        <begin position="1"/>
        <end position="20"/>
    </location>
</feature>
<protein>
    <submittedName>
        <fullName evidence="2">Uncharacterized protein</fullName>
    </submittedName>
</protein>
<evidence type="ECO:0000313" key="2">
    <source>
        <dbReference type="EMBL" id="KAJ7321245.1"/>
    </source>
</evidence>
<sequence length="189" mass="20527">MSAVVSDDEGDIEEGVESDSSRFLDELRADPLECTFAISWLAGLVGQIDTLSVDNPTTDSDEAHESLLDKATLLAKFSHQEEDEDFDITGSFSFPLSRKTVHIELNDARLSTSDHTSVGLQSWGSAIILVECLWTGLLSIAVSKLIPLLANLAVNLHTNFYVPNQSGVRISAVELNWARPVPGVPFDAV</sequence>
<comment type="caution">
    <text evidence="2">The sequence shown here is derived from an EMBL/GenBank/DDBJ whole genome shotgun (WGS) entry which is preliminary data.</text>
</comment>
<proteinExistence type="predicted"/>
<gene>
    <name evidence="2" type="ORF">DFH08DRAFT_1033780</name>
</gene>